<reference evidence="1" key="2">
    <citation type="submission" date="2021-01" db="EMBL/GenBank/DDBJ databases">
        <authorList>
            <person name="Schikora-Tamarit M.A."/>
        </authorList>
    </citation>
    <scope>NUCLEOTIDE SEQUENCE</scope>
    <source>
        <strain evidence="1">CBS6075</strain>
    </source>
</reference>
<proteinExistence type="predicted"/>
<accession>A0A9P8NXU8</accession>
<dbReference type="AlphaFoldDB" id="A0A9P8NXU8"/>
<dbReference type="Proteomes" id="UP000769157">
    <property type="component" value="Unassembled WGS sequence"/>
</dbReference>
<evidence type="ECO:0000313" key="1">
    <source>
        <dbReference type="EMBL" id="KAH3661903.1"/>
    </source>
</evidence>
<comment type="caution">
    <text evidence="1">The sequence shown here is derived from an EMBL/GenBank/DDBJ whole genome shotgun (WGS) entry which is preliminary data.</text>
</comment>
<dbReference type="RefSeq" id="XP_046059007.1">
    <property type="nucleotide sequence ID" value="XM_046207333.1"/>
</dbReference>
<protein>
    <submittedName>
        <fullName evidence="1">Uncharacterized protein</fullName>
    </submittedName>
</protein>
<sequence length="173" mass="20322">MFFDRFQIGSEPIRIVLHQKSNKFLRNVNTMVPGRNKHQISVLVVVPDSIESWTNHGQNHRRMVRGLKLLKLHFQRIFSFLRVKVENVLFRNTQPFCNVSRVGQRRSQTNQSDVFFQVNSDEPQATENQLINCINSNCVEVVSDHQFYRLNILSLLPTTGNEIKLLWRSENQM</sequence>
<dbReference type="GeneID" id="70238046"/>
<gene>
    <name evidence="1" type="ORF">OGAPHI_006082</name>
</gene>
<dbReference type="EMBL" id="JAEUBE010000414">
    <property type="protein sequence ID" value="KAH3661903.1"/>
    <property type="molecule type" value="Genomic_DNA"/>
</dbReference>
<evidence type="ECO:0000313" key="2">
    <source>
        <dbReference type="Proteomes" id="UP000769157"/>
    </source>
</evidence>
<organism evidence="1 2">
    <name type="scientific">Ogataea philodendri</name>
    <dbReference type="NCBI Taxonomy" id="1378263"/>
    <lineage>
        <taxon>Eukaryota</taxon>
        <taxon>Fungi</taxon>
        <taxon>Dikarya</taxon>
        <taxon>Ascomycota</taxon>
        <taxon>Saccharomycotina</taxon>
        <taxon>Pichiomycetes</taxon>
        <taxon>Pichiales</taxon>
        <taxon>Pichiaceae</taxon>
        <taxon>Ogataea</taxon>
    </lineage>
</organism>
<keyword evidence="2" id="KW-1185">Reference proteome</keyword>
<name>A0A9P8NXU8_9ASCO</name>
<reference evidence="1" key="1">
    <citation type="journal article" date="2021" name="Open Biol.">
        <title>Shared evolutionary footprints suggest mitochondrial oxidative damage underlies multiple complex I losses in fungi.</title>
        <authorList>
            <person name="Schikora-Tamarit M.A."/>
            <person name="Marcet-Houben M."/>
            <person name="Nosek J."/>
            <person name="Gabaldon T."/>
        </authorList>
    </citation>
    <scope>NUCLEOTIDE SEQUENCE</scope>
    <source>
        <strain evidence="1">CBS6075</strain>
    </source>
</reference>